<dbReference type="PANTHER" id="PTHR35023:SF1">
    <property type="entry name" value="MG-PROTOPORPHYRIN IX CHELATASE"/>
    <property type="match status" value="1"/>
</dbReference>
<dbReference type="Gene3D" id="1.10.8.80">
    <property type="entry name" value="Magnesium chelatase subunit I, C-Terminal domain"/>
    <property type="match status" value="1"/>
</dbReference>
<dbReference type="Pfam" id="PF07728">
    <property type="entry name" value="AAA_5"/>
    <property type="match status" value="1"/>
</dbReference>
<sequence>MAGEMTEPVLLPYSLVVGQREIKKALELNFVAPGIGGVLISGQRGTAKSTTVRGFAVMMYGELPVTLPINATDDRVLGGWRLDELMRGEPHRQPGLLEEAGERGLLYIDEVNLLDDHVVNIILDVASTGVLTVQREGIDERKELRFGLVGTMNPEEGWLRPQLLDRFGLMVKVRAEEDPELRREILTTALAMDQARHGVDPGLLADGRAGDAELRAELEAARARLYDVAVSKDIARLCADVAAAFQAAGHRGDVVLALAARALAAREGAVGVGPAHVADAAPMALRHRRGDSAQEGGTGWGQEEESRLAQLVVEWRRSL</sequence>
<proteinExistence type="predicted"/>
<gene>
    <name evidence="3" type="ORF">BN4615_P5313</name>
</gene>
<accession>A0A1M4EA41</accession>
<dbReference type="PANTHER" id="PTHR35023">
    <property type="entry name" value="CHELATASE-RELATED"/>
    <property type="match status" value="1"/>
</dbReference>
<dbReference type="RefSeq" id="WP_225275143.1">
    <property type="nucleotide sequence ID" value="NZ_CP084058.1"/>
</dbReference>
<organism evidence="3">
    <name type="scientific">Nonomuraea gerenzanensis</name>
    <dbReference type="NCBI Taxonomy" id="93944"/>
    <lineage>
        <taxon>Bacteria</taxon>
        <taxon>Bacillati</taxon>
        <taxon>Actinomycetota</taxon>
        <taxon>Actinomycetes</taxon>
        <taxon>Streptosporangiales</taxon>
        <taxon>Streptosporangiaceae</taxon>
        <taxon>Nonomuraea</taxon>
    </lineage>
</organism>
<evidence type="ECO:0000313" key="3">
    <source>
        <dbReference type="EMBL" id="SBO95797.1"/>
    </source>
</evidence>
<dbReference type="InterPro" id="IPR011704">
    <property type="entry name" value="ATPase_dyneun-rel_AAA"/>
</dbReference>
<dbReference type="AlphaFoldDB" id="A0A1M4EA41"/>
<reference evidence="3" key="1">
    <citation type="submission" date="2016-04" db="EMBL/GenBank/DDBJ databases">
        <authorList>
            <person name="Evans L.H."/>
            <person name="Alamgir A."/>
            <person name="Owens N."/>
            <person name="Weber N.D."/>
            <person name="Virtaneva K."/>
            <person name="Barbian K."/>
            <person name="Babar A."/>
            <person name="Rosenke K."/>
        </authorList>
    </citation>
    <scope>NUCLEOTIDE SEQUENCE</scope>
    <source>
        <strain evidence="3">Nono1</strain>
    </source>
</reference>
<protein>
    <submittedName>
        <fullName evidence="3">ChlI component of cobalt chelatase involved in B12 biosynthesis / ChlD component of cobalt chelatase involved in B12 biosynthesis</fullName>
    </submittedName>
</protein>
<dbReference type="InterPro" id="IPR052989">
    <property type="entry name" value="Mg-chelatase_DI-like"/>
</dbReference>
<dbReference type="Gene3D" id="3.40.50.300">
    <property type="entry name" value="P-loop containing nucleotide triphosphate hydrolases"/>
    <property type="match status" value="1"/>
</dbReference>
<dbReference type="GO" id="GO:0005524">
    <property type="term" value="F:ATP binding"/>
    <property type="evidence" value="ECO:0007669"/>
    <property type="project" value="InterPro"/>
</dbReference>
<dbReference type="SUPFAM" id="SSF52540">
    <property type="entry name" value="P-loop containing nucleoside triphosphate hydrolases"/>
    <property type="match status" value="1"/>
</dbReference>
<feature type="domain" description="ATPase dynein-related AAA" evidence="1">
    <location>
        <begin position="37"/>
        <end position="167"/>
    </location>
</feature>
<evidence type="ECO:0000259" key="2">
    <source>
        <dbReference type="Pfam" id="PF17863"/>
    </source>
</evidence>
<dbReference type="CDD" id="cd00009">
    <property type="entry name" value="AAA"/>
    <property type="match status" value="1"/>
</dbReference>
<evidence type="ECO:0000259" key="1">
    <source>
        <dbReference type="Pfam" id="PF07728"/>
    </source>
</evidence>
<dbReference type="InterPro" id="IPR027417">
    <property type="entry name" value="P-loop_NTPase"/>
</dbReference>
<name>A0A1M4EA41_9ACTN</name>
<dbReference type="InterPro" id="IPR041628">
    <property type="entry name" value="ChlI/MoxR_AAA_lid"/>
</dbReference>
<feature type="domain" description="ChlI/MoxR AAA lid" evidence="2">
    <location>
        <begin position="239"/>
        <end position="296"/>
    </location>
</feature>
<dbReference type="Pfam" id="PF17863">
    <property type="entry name" value="AAA_lid_2"/>
    <property type="match status" value="1"/>
</dbReference>
<dbReference type="GO" id="GO:0016887">
    <property type="term" value="F:ATP hydrolysis activity"/>
    <property type="evidence" value="ECO:0007669"/>
    <property type="project" value="InterPro"/>
</dbReference>
<dbReference type="EMBL" id="LT559118">
    <property type="protein sequence ID" value="SBO95797.1"/>
    <property type="molecule type" value="Genomic_DNA"/>
</dbReference>